<dbReference type="PANTHER" id="PTHR11727">
    <property type="entry name" value="DIMETHYLADENOSINE TRANSFERASE"/>
    <property type="match status" value="1"/>
</dbReference>
<evidence type="ECO:0000256" key="1">
    <source>
        <dbReference type="ARBA" id="ARBA00022490"/>
    </source>
</evidence>
<dbReference type="EMBL" id="QETB01000001">
    <property type="protein sequence ID" value="PWF27231.1"/>
    <property type="molecule type" value="Genomic_DNA"/>
</dbReference>
<dbReference type="Gene3D" id="1.10.8.100">
    <property type="entry name" value="Ribosomal RNA adenine dimethylase-like, domain 2"/>
    <property type="match status" value="1"/>
</dbReference>
<dbReference type="GO" id="GO:0052908">
    <property type="term" value="F:16S rRNA (adenine(1518)-N(6)/adenine(1519)-N(6))-dimethyltransferase activity"/>
    <property type="evidence" value="ECO:0007669"/>
    <property type="project" value="UniProtKB-EC"/>
</dbReference>
<dbReference type="SUPFAM" id="SSF53335">
    <property type="entry name" value="S-adenosyl-L-methionine-dependent methyltransferases"/>
    <property type="match status" value="1"/>
</dbReference>
<comment type="caution">
    <text evidence="10">The sequence shown here is derived from an EMBL/GenBank/DDBJ whole genome shotgun (WGS) entry which is preliminary data.</text>
</comment>
<comment type="function">
    <text evidence="7">Specifically dimethylates two adjacent adenosines (A1518 and A1519) in the loop of a conserved hairpin near the 3'-end of 16S rRNA in the 30S particle. May play a critical role in biogenesis of 30S subunits.</text>
</comment>
<evidence type="ECO:0000313" key="11">
    <source>
        <dbReference type="Proteomes" id="UP000245283"/>
    </source>
</evidence>
<evidence type="ECO:0000313" key="10">
    <source>
        <dbReference type="EMBL" id="PWF27231.1"/>
    </source>
</evidence>
<dbReference type="AlphaFoldDB" id="A0A2V1KBZ1"/>
<sequence>MEDERSGLLSLTDIRALANELNKRPTKTLGQNFVHDAGTVRRIVREAGIGPEDAVLEIGPGLGSLTLALLETGATVSAVEIDPVLAAALPATVDAHMPDASSRFAVQLMDAMQVAGVGDLASPSSSKKPFVPNKLVANLPYNVAVPILLTLLEALPSLDEALVMVQAEVADRLAAGPGSRTYGVPSLKAAWYADVERGSKVARTVFWPVPNVDSALVSLVRHPRLTDTPREKVFAVIDAAFSQRRKTLRAALGNWAGSGVEAEAILLRAGISPKARGEQLTVEDFIAIADAAQSFT</sequence>
<evidence type="ECO:0000256" key="6">
    <source>
        <dbReference type="ARBA" id="ARBA00022884"/>
    </source>
</evidence>
<dbReference type="EC" id="2.1.1.182" evidence="7"/>
<evidence type="ECO:0000256" key="2">
    <source>
        <dbReference type="ARBA" id="ARBA00022552"/>
    </source>
</evidence>
<proteinExistence type="inferred from homology"/>
<evidence type="ECO:0000256" key="4">
    <source>
        <dbReference type="ARBA" id="ARBA00022679"/>
    </source>
</evidence>
<evidence type="ECO:0000256" key="5">
    <source>
        <dbReference type="ARBA" id="ARBA00022691"/>
    </source>
</evidence>
<dbReference type="InterPro" id="IPR001737">
    <property type="entry name" value="KsgA/Erm"/>
</dbReference>
<dbReference type="InterPro" id="IPR029063">
    <property type="entry name" value="SAM-dependent_MTases_sf"/>
</dbReference>
<comment type="subcellular location">
    <subcellularLocation>
        <location evidence="7">Cytoplasm</location>
    </subcellularLocation>
</comment>
<dbReference type="SMART" id="SM00650">
    <property type="entry name" value="rADc"/>
    <property type="match status" value="1"/>
</dbReference>
<dbReference type="OrthoDB" id="9814755at2"/>
<evidence type="ECO:0000256" key="7">
    <source>
        <dbReference type="HAMAP-Rule" id="MF_00607"/>
    </source>
</evidence>
<evidence type="ECO:0000259" key="9">
    <source>
        <dbReference type="SMART" id="SM00650"/>
    </source>
</evidence>
<accession>A0A2V1KBZ1</accession>
<keyword evidence="3 7" id="KW-0489">Methyltransferase</keyword>
<dbReference type="Pfam" id="PF00398">
    <property type="entry name" value="RrnaAD"/>
    <property type="match status" value="1"/>
</dbReference>
<reference evidence="11" key="1">
    <citation type="submission" date="2018-05" db="EMBL/GenBank/DDBJ databases">
        <authorList>
            <person name="Li Y."/>
        </authorList>
    </citation>
    <scope>NUCLEOTIDE SEQUENCE [LARGE SCALE GENOMIC DNA]</scope>
    <source>
        <strain evidence="11">sk1b4</strain>
    </source>
</reference>
<feature type="binding site" evidence="7 8">
    <location>
        <position position="138"/>
    </location>
    <ligand>
        <name>S-adenosyl-L-methionine</name>
        <dbReference type="ChEBI" id="CHEBI:59789"/>
    </ligand>
</feature>
<dbReference type="RefSeq" id="WP_109092730.1">
    <property type="nucleotide sequence ID" value="NZ_CAMELQ010000055.1"/>
</dbReference>
<dbReference type="InterPro" id="IPR020598">
    <property type="entry name" value="rRNA_Ade_methylase_Trfase_N"/>
</dbReference>
<dbReference type="HAMAP" id="MF_00607">
    <property type="entry name" value="16SrRNA_methyltr_A"/>
    <property type="match status" value="1"/>
</dbReference>
<dbReference type="PROSITE" id="PS01131">
    <property type="entry name" value="RRNA_A_DIMETH"/>
    <property type="match status" value="1"/>
</dbReference>
<keyword evidence="4 7" id="KW-0808">Transferase</keyword>
<dbReference type="Gene3D" id="3.40.50.150">
    <property type="entry name" value="Vaccinia Virus protein VP39"/>
    <property type="match status" value="1"/>
</dbReference>
<comment type="similarity">
    <text evidence="7">Belongs to the class I-like SAM-binding methyltransferase superfamily. rRNA adenine N(6)-methyltransferase family. RsmA subfamily.</text>
</comment>
<dbReference type="PROSITE" id="PS51689">
    <property type="entry name" value="SAM_RNA_A_N6_MT"/>
    <property type="match status" value="1"/>
</dbReference>
<comment type="catalytic activity">
    <reaction evidence="7">
        <text>adenosine(1518)/adenosine(1519) in 16S rRNA + 4 S-adenosyl-L-methionine = N(6)-dimethyladenosine(1518)/N(6)-dimethyladenosine(1519) in 16S rRNA + 4 S-adenosyl-L-homocysteine + 4 H(+)</text>
        <dbReference type="Rhea" id="RHEA:19609"/>
        <dbReference type="Rhea" id="RHEA-COMP:10232"/>
        <dbReference type="Rhea" id="RHEA-COMP:10233"/>
        <dbReference type="ChEBI" id="CHEBI:15378"/>
        <dbReference type="ChEBI" id="CHEBI:57856"/>
        <dbReference type="ChEBI" id="CHEBI:59789"/>
        <dbReference type="ChEBI" id="CHEBI:74411"/>
        <dbReference type="ChEBI" id="CHEBI:74493"/>
        <dbReference type="EC" id="2.1.1.182"/>
    </reaction>
</comment>
<feature type="binding site" evidence="7 8">
    <location>
        <position position="34"/>
    </location>
    <ligand>
        <name>S-adenosyl-L-methionine</name>
        <dbReference type="ChEBI" id="CHEBI:59789"/>
    </ligand>
</feature>
<dbReference type="InterPro" id="IPR020596">
    <property type="entry name" value="rRNA_Ade_Mease_Trfase_CS"/>
</dbReference>
<evidence type="ECO:0000256" key="3">
    <source>
        <dbReference type="ARBA" id="ARBA00022603"/>
    </source>
</evidence>
<feature type="binding site" evidence="7 8">
    <location>
        <position position="32"/>
    </location>
    <ligand>
        <name>S-adenosyl-L-methionine</name>
        <dbReference type="ChEBI" id="CHEBI:59789"/>
    </ligand>
</feature>
<dbReference type="InterPro" id="IPR011530">
    <property type="entry name" value="rRNA_adenine_dimethylase"/>
</dbReference>
<keyword evidence="6 7" id="KW-0694">RNA-binding</keyword>
<organism evidence="10 11">
    <name type="scientific">Ancrocorticia populi</name>
    <dbReference type="NCBI Taxonomy" id="2175228"/>
    <lineage>
        <taxon>Bacteria</taxon>
        <taxon>Bacillati</taxon>
        <taxon>Actinomycetota</taxon>
        <taxon>Actinomycetes</taxon>
        <taxon>Actinomycetales</taxon>
        <taxon>Actinomycetaceae</taxon>
        <taxon>Ancrocorticia</taxon>
    </lineage>
</organism>
<feature type="binding site" evidence="7 8">
    <location>
        <position position="110"/>
    </location>
    <ligand>
        <name>S-adenosyl-L-methionine</name>
        <dbReference type="ChEBI" id="CHEBI:59789"/>
    </ligand>
</feature>
<gene>
    <name evidence="7" type="primary">rsmA</name>
    <name evidence="7" type="synonym">ksgA</name>
    <name evidence="10" type="ORF">DD236_02200</name>
</gene>
<keyword evidence="11" id="KW-1185">Reference proteome</keyword>
<dbReference type="GO" id="GO:0005829">
    <property type="term" value="C:cytosol"/>
    <property type="evidence" value="ECO:0007669"/>
    <property type="project" value="TreeGrafter"/>
</dbReference>
<dbReference type="Proteomes" id="UP000245283">
    <property type="component" value="Unassembled WGS sequence"/>
</dbReference>
<evidence type="ECO:0000256" key="8">
    <source>
        <dbReference type="PROSITE-ProRule" id="PRU01026"/>
    </source>
</evidence>
<feature type="binding site" evidence="7 8">
    <location>
        <position position="59"/>
    </location>
    <ligand>
        <name>S-adenosyl-L-methionine</name>
        <dbReference type="ChEBI" id="CHEBI:59789"/>
    </ligand>
</feature>
<keyword evidence="1 7" id="KW-0963">Cytoplasm</keyword>
<dbReference type="FunFam" id="3.40.50.150:FF:000023">
    <property type="entry name" value="Ribosomal RNA small subunit methyltransferase A"/>
    <property type="match status" value="1"/>
</dbReference>
<dbReference type="InterPro" id="IPR023165">
    <property type="entry name" value="rRNA_Ade_diMease-like_C"/>
</dbReference>
<dbReference type="NCBIfam" id="TIGR00755">
    <property type="entry name" value="ksgA"/>
    <property type="match status" value="1"/>
</dbReference>
<feature type="binding site" evidence="7 8">
    <location>
        <position position="80"/>
    </location>
    <ligand>
        <name>S-adenosyl-L-methionine</name>
        <dbReference type="ChEBI" id="CHEBI:59789"/>
    </ligand>
</feature>
<keyword evidence="5 7" id="KW-0949">S-adenosyl-L-methionine</keyword>
<dbReference type="GO" id="GO:0003723">
    <property type="term" value="F:RNA binding"/>
    <property type="evidence" value="ECO:0007669"/>
    <property type="project" value="UniProtKB-UniRule"/>
</dbReference>
<keyword evidence="2 7" id="KW-0698">rRNA processing</keyword>
<dbReference type="PANTHER" id="PTHR11727:SF7">
    <property type="entry name" value="DIMETHYLADENOSINE TRANSFERASE-RELATED"/>
    <property type="match status" value="1"/>
</dbReference>
<feature type="domain" description="Ribosomal RNA adenine methylase transferase N-terminal" evidence="9">
    <location>
        <begin position="39"/>
        <end position="223"/>
    </location>
</feature>
<name>A0A2V1KBZ1_9ACTO</name>
<dbReference type="FunFam" id="1.10.8.100:FF:000003">
    <property type="entry name" value="Ribosomal RNA small subunit methyltransferase A"/>
    <property type="match status" value="1"/>
</dbReference>
<protein>
    <recommendedName>
        <fullName evidence="7">Ribosomal RNA small subunit methyltransferase A</fullName>
        <ecNumber evidence="7">2.1.1.182</ecNumber>
    </recommendedName>
    <alternativeName>
        <fullName evidence="7">16S rRNA (adenine(1518)-N(6)/adenine(1519)-N(6))-dimethyltransferase</fullName>
    </alternativeName>
    <alternativeName>
        <fullName evidence="7">16S rRNA dimethyladenosine transferase</fullName>
    </alternativeName>
    <alternativeName>
        <fullName evidence="7">16S rRNA dimethylase</fullName>
    </alternativeName>
    <alternativeName>
        <fullName evidence="7">S-adenosylmethionine-6-N', N'-adenosyl(rRNA) dimethyltransferase</fullName>
    </alternativeName>
</protein>